<keyword evidence="3" id="KW-1185">Reference proteome</keyword>
<proteinExistence type="predicted"/>
<evidence type="ECO:0000313" key="3">
    <source>
        <dbReference type="Proteomes" id="UP000324832"/>
    </source>
</evidence>
<dbReference type="Proteomes" id="UP000324832">
    <property type="component" value="Unassembled WGS sequence"/>
</dbReference>
<evidence type="ECO:0000313" key="2">
    <source>
        <dbReference type="EMBL" id="VVC91161.1"/>
    </source>
</evidence>
<dbReference type="GO" id="GO:0007030">
    <property type="term" value="P:Golgi organization"/>
    <property type="evidence" value="ECO:0007669"/>
    <property type="project" value="TreeGrafter"/>
</dbReference>
<organism evidence="2 3">
    <name type="scientific">Leptidea sinapis</name>
    <dbReference type="NCBI Taxonomy" id="189913"/>
    <lineage>
        <taxon>Eukaryota</taxon>
        <taxon>Metazoa</taxon>
        <taxon>Ecdysozoa</taxon>
        <taxon>Arthropoda</taxon>
        <taxon>Hexapoda</taxon>
        <taxon>Insecta</taxon>
        <taxon>Pterygota</taxon>
        <taxon>Neoptera</taxon>
        <taxon>Endopterygota</taxon>
        <taxon>Lepidoptera</taxon>
        <taxon>Glossata</taxon>
        <taxon>Ditrysia</taxon>
        <taxon>Papilionoidea</taxon>
        <taxon>Pieridae</taxon>
        <taxon>Dismorphiinae</taxon>
        <taxon>Leptidea</taxon>
    </lineage>
</organism>
<dbReference type="GO" id="GO:0005801">
    <property type="term" value="C:cis-Golgi network"/>
    <property type="evidence" value="ECO:0007669"/>
    <property type="project" value="InterPro"/>
</dbReference>
<dbReference type="PANTHER" id="PTHR13302:SF8">
    <property type="entry name" value="CONSERVED OLIGOMERIC GOLGI COMPLEX SUBUNIT 3"/>
    <property type="match status" value="1"/>
</dbReference>
<protein>
    <recommendedName>
        <fullName evidence="1">Conserved oligomeric Golgi complex subunit 3 N-terminal domain-containing protein</fullName>
    </recommendedName>
</protein>
<name>A0A5E4PYU1_9NEOP</name>
<dbReference type="GO" id="GO:0006886">
    <property type="term" value="P:intracellular protein transport"/>
    <property type="evidence" value="ECO:0007669"/>
    <property type="project" value="InterPro"/>
</dbReference>
<dbReference type="Pfam" id="PF04136">
    <property type="entry name" value="COG3_N"/>
    <property type="match status" value="1"/>
</dbReference>
<feature type="domain" description="Conserved oligomeric Golgi complex subunit 3 N-terminal" evidence="1">
    <location>
        <begin position="91"/>
        <end position="189"/>
    </location>
</feature>
<dbReference type="GO" id="GO:0016020">
    <property type="term" value="C:membrane"/>
    <property type="evidence" value="ECO:0007669"/>
    <property type="project" value="InterPro"/>
</dbReference>
<sequence length="388" mass="44029">MENMTIKEIQNKLLLWEAAENPLAPLTATQREAILDLEASLQSSDDDIEEEPQKHDTITDIPHVNTTYDFLDWYETLSEQNMKTNDIPYEEYYKQLADRRDECNSLTDQIAATLSDLNTLSDQYNLVSNKTTALHTMSEQLLADQNKLSNIVDHLSQRLNSHTISVNSDTFFNVISKIDECLEYMRAHSRGMALIRSYVNHILNIATEQVLTPDDPSDTDSMDTAYAVYFGKFQAAAPKLKMVISEIEKRAEPWATPSQIAIAVHEAQRRIKLHLATLQRSMQLYLANKETEFILFRPIRNNVVGLFMQLEQYLTNNGYTHDDILIVACPTPEQISVFISSASLISHSETVLPYGKKRPISAIRKPSVTSIPEKKGETTVETIQSQAT</sequence>
<dbReference type="GO" id="GO:0006891">
    <property type="term" value="P:intra-Golgi vesicle-mediated transport"/>
    <property type="evidence" value="ECO:0007669"/>
    <property type="project" value="TreeGrafter"/>
</dbReference>
<evidence type="ECO:0000259" key="1">
    <source>
        <dbReference type="Pfam" id="PF04136"/>
    </source>
</evidence>
<dbReference type="InterPro" id="IPR007265">
    <property type="entry name" value="COG_su3"/>
</dbReference>
<dbReference type="GO" id="GO:0017119">
    <property type="term" value="C:Golgi transport complex"/>
    <property type="evidence" value="ECO:0007669"/>
    <property type="project" value="TreeGrafter"/>
</dbReference>
<gene>
    <name evidence="2" type="ORF">LSINAPIS_LOCUS3898</name>
</gene>
<dbReference type="PANTHER" id="PTHR13302">
    <property type="entry name" value="CONSERVED OLIGOMERIC GOLGI COMPLEX COMPONENT 3"/>
    <property type="match status" value="1"/>
</dbReference>
<dbReference type="EMBL" id="FZQP02000992">
    <property type="protein sequence ID" value="VVC91161.1"/>
    <property type="molecule type" value="Genomic_DNA"/>
</dbReference>
<accession>A0A5E4PYU1</accession>
<dbReference type="InterPro" id="IPR048320">
    <property type="entry name" value="COG3_N"/>
</dbReference>
<reference evidence="2 3" key="1">
    <citation type="submission" date="2017-07" db="EMBL/GenBank/DDBJ databases">
        <authorList>
            <person name="Talla V."/>
            <person name="Backstrom N."/>
        </authorList>
    </citation>
    <scope>NUCLEOTIDE SEQUENCE [LARGE SCALE GENOMIC DNA]</scope>
</reference>
<dbReference type="AlphaFoldDB" id="A0A5E4PYU1"/>